<keyword evidence="4" id="KW-0808">Transferase</keyword>
<dbReference type="GO" id="GO:0016301">
    <property type="term" value="F:kinase activity"/>
    <property type="evidence" value="ECO:0007669"/>
    <property type="project" value="UniProtKB-KW"/>
</dbReference>
<evidence type="ECO:0000256" key="7">
    <source>
        <dbReference type="ARBA" id="ARBA00022840"/>
    </source>
</evidence>
<dbReference type="PROSITE" id="PS50109">
    <property type="entry name" value="HIS_KIN"/>
    <property type="match status" value="1"/>
</dbReference>
<protein>
    <recommendedName>
        <fullName evidence="2">histidine kinase</fullName>
        <ecNumber evidence="2">2.7.13.3</ecNumber>
    </recommendedName>
</protein>
<dbReference type="InterPro" id="IPR003594">
    <property type="entry name" value="HATPase_dom"/>
</dbReference>
<dbReference type="InterPro" id="IPR035965">
    <property type="entry name" value="PAS-like_dom_sf"/>
</dbReference>
<dbReference type="InterPro" id="IPR036890">
    <property type="entry name" value="HATPase_C_sf"/>
</dbReference>
<evidence type="ECO:0000256" key="3">
    <source>
        <dbReference type="ARBA" id="ARBA00022553"/>
    </source>
</evidence>
<evidence type="ECO:0000256" key="6">
    <source>
        <dbReference type="ARBA" id="ARBA00022777"/>
    </source>
</evidence>
<dbReference type="PANTHER" id="PTHR41523">
    <property type="entry name" value="TWO-COMPONENT SYSTEM SENSOR PROTEIN"/>
    <property type="match status" value="1"/>
</dbReference>
<feature type="domain" description="Histidine kinase" evidence="8">
    <location>
        <begin position="297"/>
        <end position="488"/>
    </location>
</feature>
<dbReference type="EC" id="2.7.13.3" evidence="2"/>
<dbReference type="SMART" id="SM00911">
    <property type="entry name" value="HWE_HK"/>
    <property type="match status" value="1"/>
</dbReference>
<dbReference type="SMART" id="SM00387">
    <property type="entry name" value="HATPase_c"/>
    <property type="match status" value="1"/>
</dbReference>
<keyword evidence="7" id="KW-0067">ATP-binding</keyword>
<sequence length="490" mass="52995">MSTLGNLLHEEGVSSEHDAEWLHLLVGDWQLIADLSFADLVLWVPSRTEHRDGDFRAVAHCRPSTGVTVYHDDVVGGHIAKTQRQMVQRAYSTASWVRALQPGWQAGLPVREEAVPVVRNGRVIAVLTRHSNLAAARAPSRLELTYMECAGELLRMISQGAFPDVSAPTGARRGAPRVGDGLVLLDVEGVVVYTSPNALSLLHRLGHIGEVEGESLAEVVSDLLEERRPVDESLPLVLTGRAPWRSDVEARGVALSLRAIPFTQAGQRTGAIVLARDVSELRRRERELMSKDATIREMHHRVKNNLTTVAALLRLQARRMTTSEAREALEEAMRRVSIIAVVHDTLSQGVDSSVDFDEVVDKGLRVTPDLAVPSSNIRVKREGSFGAISSGDATALALALTELVTNAVEHALPDGEGSVWVRPVRDGAHLQVIVADDGVGLPEQGGPGNGLGTQIVKALIGGELNGTIIWRDRDGGGTEAVISIELRKDE</sequence>
<dbReference type="Gene3D" id="3.30.450.20">
    <property type="entry name" value="PAS domain"/>
    <property type="match status" value="1"/>
</dbReference>
<dbReference type="Pfam" id="PF07568">
    <property type="entry name" value="HisKA_2"/>
    <property type="match status" value="1"/>
</dbReference>
<comment type="catalytic activity">
    <reaction evidence="1">
        <text>ATP + protein L-histidine = ADP + protein N-phospho-L-histidine.</text>
        <dbReference type="EC" id="2.7.13.3"/>
    </reaction>
</comment>
<dbReference type="InterPro" id="IPR011495">
    <property type="entry name" value="Sig_transdc_His_kin_sub2_dim/P"/>
</dbReference>
<keyword evidence="10" id="KW-1185">Reference proteome</keyword>
<proteinExistence type="predicted"/>
<dbReference type="InterPro" id="IPR038424">
    <property type="entry name" value="H_kinase_PdtaS_GAF_sf"/>
</dbReference>
<dbReference type="InterPro" id="IPR011102">
    <property type="entry name" value="Sig_transdc_His_kinase_HWE"/>
</dbReference>
<dbReference type="Pfam" id="PF12282">
    <property type="entry name" value="GAF_PdtaS"/>
    <property type="match status" value="1"/>
</dbReference>
<dbReference type="InterPro" id="IPR013656">
    <property type="entry name" value="PAS_4"/>
</dbReference>
<dbReference type="SUPFAM" id="SSF55785">
    <property type="entry name" value="PYP-like sensor domain (PAS domain)"/>
    <property type="match status" value="1"/>
</dbReference>
<dbReference type="EMBL" id="CP090958">
    <property type="protein sequence ID" value="WGW10677.1"/>
    <property type="molecule type" value="Genomic_DNA"/>
</dbReference>
<dbReference type="SUPFAM" id="SSF55874">
    <property type="entry name" value="ATPase domain of HSP90 chaperone/DNA topoisomerase II/histidine kinase"/>
    <property type="match status" value="1"/>
</dbReference>
<gene>
    <name evidence="9" type="ORF">LWF01_11095</name>
</gene>
<keyword evidence="6 9" id="KW-0418">Kinase</keyword>
<accession>A0ABY8QP06</accession>
<dbReference type="Gene3D" id="3.30.450.280">
    <property type="entry name" value="GAF domain"/>
    <property type="match status" value="1"/>
</dbReference>
<organism evidence="9 10">
    <name type="scientific">Saxibacter everestensis</name>
    <dbReference type="NCBI Taxonomy" id="2909229"/>
    <lineage>
        <taxon>Bacteria</taxon>
        <taxon>Bacillati</taxon>
        <taxon>Actinomycetota</taxon>
        <taxon>Actinomycetes</taxon>
        <taxon>Micrococcales</taxon>
        <taxon>Brevibacteriaceae</taxon>
        <taxon>Saxibacter</taxon>
    </lineage>
</organism>
<evidence type="ECO:0000256" key="1">
    <source>
        <dbReference type="ARBA" id="ARBA00000085"/>
    </source>
</evidence>
<evidence type="ECO:0000259" key="8">
    <source>
        <dbReference type="PROSITE" id="PS50109"/>
    </source>
</evidence>
<dbReference type="Pfam" id="PF08448">
    <property type="entry name" value="PAS_4"/>
    <property type="match status" value="1"/>
</dbReference>
<evidence type="ECO:0000256" key="4">
    <source>
        <dbReference type="ARBA" id="ARBA00022679"/>
    </source>
</evidence>
<dbReference type="RefSeq" id="WP_349637457.1">
    <property type="nucleotide sequence ID" value="NZ_CP090958.1"/>
</dbReference>
<dbReference type="Pfam" id="PF02518">
    <property type="entry name" value="HATPase_c"/>
    <property type="match status" value="1"/>
</dbReference>
<evidence type="ECO:0000313" key="9">
    <source>
        <dbReference type="EMBL" id="WGW10677.1"/>
    </source>
</evidence>
<reference evidence="9 10" key="1">
    <citation type="submission" date="2023-05" db="EMBL/GenBank/DDBJ databases">
        <title>Lithophilousrod everest ZFBP1038 complete genpme.</title>
        <authorList>
            <person name="Tian M."/>
        </authorList>
    </citation>
    <scope>NUCLEOTIDE SEQUENCE [LARGE SCALE GENOMIC DNA]</scope>
    <source>
        <strain evidence="9 10">ZFBP1038</strain>
    </source>
</reference>
<keyword evidence="3" id="KW-0597">Phosphoprotein</keyword>
<dbReference type="Gene3D" id="3.30.565.10">
    <property type="entry name" value="Histidine kinase-like ATPase, C-terminal domain"/>
    <property type="match status" value="1"/>
</dbReference>
<name>A0ABY8QP06_9MICO</name>
<evidence type="ECO:0000313" key="10">
    <source>
        <dbReference type="Proteomes" id="UP001209083"/>
    </source>
</evidence>
<dbReference type="InterPro" id="IPR005467">
    <property type="entry name" value="His_kinase_dom"/>
</dbReference>
<dbReference type="InterPro" id="IPR022066">
    <property type="entry name" value="PdtaS_GAF"/>
</dbReference>
<dbReference type="PANTHER" id="PTHR41523:SF8">
    <property type="entry name" value="ETHYLENE RESPONSE SENSOR PROTEIN"/>
    <property type="match status" value="1"/>
</dbReference>
<evidence type="ECO:0000256" key="5">
    <source>
        <dbReference type="ARBA" id="ARBA00022741"/>
    </source>
</evidence>
<evidence type="ECO:0000256" key="2">
    <source>
        <dbReference type="ARBA" id="ARBA00012438"/>
    </source>
</evidence>
<dbReference type="Proteomes" id="UP001209083">
    <property type="component" value="Chromosome"/>
</dbReference>
<keyword evidence="5" id="KW-0547">Nucleotide-binding</keyword>